<dbReference type="Gene3D" id="3.30.70.20">
    <property type="match status" value="1"/>
</dbReference>
<sequence length="315" mass="36263">MLKQQKLTELIRTHALKLGFDACGFAKAQYLPNEARRLEEWLDQERHGTMDWITNYFDKRVDPTLLVPGSKTVVSVLASYHHPKHKDQIGVKDQPLISKYAQGRDYHKVLRKNLKKLFSFTEELLGGLEGRIFTDSAPVLDKVWAQRAGLGWIGKNSNLLNKNIGSFFFIGEMIIDAELSYDTPVTDHCGSCTKCIDACPTDAIYEPYRVDANKCISYLTIELKNEIDKKYQTNIENWIYGCDICQDVCPWNSKSVLAQFEDLHPRDYVAERDLEFWENLTPKQYDEVFEGSAIRRAKYEKFKSNVEIVADNLSS</sequence>
<feature type="binding site" evidence="9">
    <location>
        <position position="283"/>
    </location>
    <ligand>
        <name>tRNA</name>
        <dbReference type="ChEBI" id="CHEBI:17843"/>
    </ligand>
</feature>
<keyword evidence="9" id="KW-0846">Cobalamin</keyword>
<keyword evidence="9" id="KW-0170">Cobalt</keyword>
<keyword evidence="5 9" id="KW-0671">Queuosine biosynthesis</keyword>
<evidence type="ECO:0000313" key="11">
    <source>
        <dbReference type="EMBL" id="MFD2532105.1"/>
    </source>
</evidence>
<feature type="binding site" evidence="9">
    <location>
        <position position="192"/>
    </location>
    <ligand>
        <name>[4Fe-4S] cluster</name>
        <dbReference type="ChEBI" id="CHEBI:49883"/>
        <label>1</label>
    </ligand>
</feature>
<protein>
    <recommendedName>
        <fullName evidence="9">Epoxyqueuosine reductase</fullName>
        <ecNumber evidence="9">1.17.99.6</ecNumber>
    </recommendedName>
    <alternativeName>
        <fullName evidence="9">Queuosine biosynthesis protein QueG</fullName>
    </alternativeName>
</protein>
<dbReference type="Pfam" id="PF08331">
    <property type="entry name" value="QueG_DUF1730"/>
    <property type="match status" value="1"/>
</dbReference>
<feature type="binding site" evidence="9">
    <location>
        <position position="135"/>
    </location>
    <ligand>
        <name>cob(II)alamin</name>
        <dbReference type="ChEBI" id="CHEBI:16304"/>
    </ligand>
</feature>
<reference evidence="12" key="1">
    <citation type="journal article" date="2019" name="Int. J. Syst. Evol. Microbiol.">
        <title>The Global Catalogue of Microorganisms (GCM) 10K type strain sequencing project: providing services to taxonomists for standard genome sequencing and annotation.</title>
        <authorList>
            <consortium name="The Broad Institute Genomics Platform"/>
            <consortium name="The Broad Institute Genome Sequencing Center for Infectious Disease"/>
            <person name="Wu L."/>
            <person name="Ma J."/>
        </authorList>
    </citation>
    <scope>NUCLEOTIDE SEQUENCE [LARGE SCALE GENOMIC DNA]</scope>
    <source>
        <strain evidence="12">KCTC 52042</strain>
    </source>
</reference>
<keyword evidence="1 9" id="KW-0004">4Fe-4S</keyword>
<keyword evidence="2 9" id="KW-0963">Cytoplasm</keyword>
<dbReference type="InterPro" id="IPR017896">
    <property type="entry name" value="4Fe4S_Fe-S-bd"/>
</dbReference>
<evidence type="ECO:0000259" key="10">
    <source>
        <dbReference type="PROSITE" id="PS51379"/>
    </source>
</evidence>
<comment type="pathway">
    <text evidence="9">tRNA modification; tRNA-queuosine biosynthesis.</text>
</comment>
<feature type="binding site" evidence="9">
    <location>
        <position position="199"/>
    </location>
    <ligand>
        <name>[4Fe-4S] cluster</name>
        <dbReference type="ChEBI" id="CHEBI:49883"/>
        <label>2</label>
    </ligand>
</feature>
<evidence type="ECO:0000256" key="8">
    <source>
        <dbReference type="ARBA" id="ARBA00023014"/>
    </source>
</evidence>
<dbReference type="PANTHER" id="PTHR30002:SF4">
    <property type="entry name" value="EPOXYQUEUOSINE REDUCTASE"/>
    <property type="match status" value="1"/>
</dbReference>
<evidence type="ECO:0000313" key="12">
    <source>
        <dbReference type="Proteomes" id="UP001597460"/>
    </source>
</evidence>
<comment type="subcellular location">
    <subcellularLocation>
        <location evidence="9">Cytoplasm</location>
    </subcellularLocation>
</comment>
<dbReference type="PANTHER" id="PTHR30002">
    <property type="entry name" value="EPOXYQUEUOSINE REDUCTASE"/>
    <property type="match status" value="1"/>
</dbReference>
<comment type="cofactor">
    <cofactor evidence="9">
        <name>cob(II)alamin</name>
        <dbReference type="ChEBI" id="CHEBI:16304"/>
    </cofactor>
</comment>
<feature type="binding site" evidence="9">
    <location>
        <position position="249"/>
    </location>
    <ligand>
        <name>[4Fe-4S] cluster</name>
        <dbReference type="ChEBI" id="CHEBI:49883"/>
        <label>1</label>
    </ligand>
</feature>
<keyword evidence="7 9" id="KW-0408">Iron</keyword>
<comment type="caution">
    <text evidence="9">Lacks conserved residue(s) required for the propagation of feature annotation.</text>
</comment>
<dbReference type="SUPFAM" id="SSF46548">
    <property type="entry name" value="alpha-helical ferredoxin"/>
    <property type="match status" value="1"/>
</dbReference>
<comment type="similarity">
    <text evidence="9">Belongs to the QueG family.</text>
</comment>
<evidence type="ECO:0000256" key="6">
    <source>
        <dbReference type="ARBA" id="ARBA00023002"/>
    </source>
</evidence>
<dbReference type="Proteomes" id="UP001597460">
    <property type="component" value="Unassembled WGS sequence"/>
</dbReference>
<keyword evidence="4 9" id="KW-0479">Metal-binding</keyword>
<comment type="caution">
    <text evidence="11">The sequence shown here is derived from an EMBL/GenBank/DDBJ whole genome shotgun (WGS) entry which is preliminary data.</text>
</comment>
<feature type="binding site" evidence="9">
    <location>
        <position position="170"/>
    </location>
    <ligand>
        <name>cob(II)alamin</name>
        <dbReference type="ChEBI" id="CHEBI:16304"/>
    </ligand>
</feature>
<dbReference type="EC" id="1.17.99.6" evidence="9"/>
<dbReference type="InterPro" id="IPR017900">
    <property type="entry name" value="4Fe4S_Fe_S_CS"/>
</dbReference>
<feature type="binding site" evidence="9">
    <location>
        <position position="156"/>
    </location>
    <ligand>
        <name>cob(II)alamin</name>
        <dbReference type="ChEBI" id="CHEBI:16304"/>
    </ligand>
</feature>
<dbReference type="GO" id="GO:0052693">
    <property type="term" value="F:epoxyqueuosine reductase activity"/>
    <property type="evidence" value="ECO:0007669"/>
    <property type="project" value="UniProtKB-EC"/>
</dbReference>
<keyword evidence="6 9" id="KW-0560">Oxidoreductase</keyword>
<comment type="catalytic activity">
    <reaction evidence="9">
        <text>epoxyqueuosine(34) in tRNA + AH2 = queuosine(34) in tRNA + A + H2O</text>
        <dbReference type="Rhea" id="RHEA:32159"/>
        <dbReference type="Rhea" id="RHEA-COMP:18571"/>
        <dbReference type="Rhea" id="RHEA-COMP:18582"/>
        <dbReference type="ChEBI" id="CHEBI:13193"/>
        <dbReference type="ChEBI" id="CHEBI:15377"/>
        <dbReference type="ChEBI" id="CHEBI:17499"/>
        <dbReference type="ChEBI" id="CHEBI:194431"/>
        <dbReference type="ChEBI" id="CHEBI:194443"/>
        <dbReference type="EC" id="1.17.99.6"/>
    </reaction>
</comment>
<feature type="binding site" evidence="9">
    <location>
        <position position="60"/>
    </location>
    <ligand>
        <name>cob(II)alamin</name>
        <dbReference type="ChEBI" id="CHEBI:16304"/>
    </ligand>
</feature>
<dbReference type="PROSITE" id="PS51379">
    <property type="entry name" value="4FE4S_FER_2"/>
    <property type="match status" value="1"/>
</dbReference>
<feature type="binding site" evidence="9">
    <location>
        <position position="189"/>
    </location>
    <ligand>
        <name>[4Fe-4S] cluster</name>
        <dbReference type="ChEBI" id="CHEBI:49883"/>
        <label>1</label>
    </ligand>
</feature>
<keyword evidence="8 9" id="KW-0411">Iron-sulfur</keyword>
<feature type="binding site" evidence="9">
    <location>
        <position position="159"/>
    </location>
    <ligand>
        <name>cob(II)alamin</name>
        <dbReference type="ChEBI" id="CHEBI:16304"/>
    </ligand>
</feature>
<organism evidence="11 12">
    <name type="scientific">Gracilimonas halophila</name>
    <dbReference type="NCBI Taxonomy" id="1834464"/>
    <lineage>
        <taxon>Bacteria</taxon>
        <taxon>Pseudomonadati</taxon>
        <taxon>Balneolota</taxon>
        <taxon>Balneolia</taxon>
        <taxon>Balneolales</taxon>
        <taxon>Balneolaceae</taxon>
        <taxon>Gracilimonas</taxon>
    </lineage>
</organism>
<feature type="binding site" evidence="9">
    <location>
        <position position="217"/>
    </location>
    <ligand>
        <name>cob(II)alamin</name>
        <dbReference type="ChEBI" id="CHEBI:16304"/>
    </ligand>
</feature>
<feature type="active site" description="Proton donor" evidence="9">
    <location>
        <position position="135"/>
    </location>
</feature>
<dbReference type="NCBIfam" id="TIGR00276">
    <property type="entry name" value="tRNA epoxyqueuosine(34) reductase QueG"/>
    <property type="match status" value="1"/>
</dbReference>
<dbReference type="EMBL" id="JBHULI010000024">
    <property type="protein sequence ID" value="MFD2532105.1"/>
    <property type="molecule type" value="Genomic_DNA"/>
</dbReference>
<feature type="binding site" evidence="9">
    <location>
        <position position="195"/>
    </location>
    <ligand>
        <name>[4Fe-4S] cluster</name>
        <dbReference type="ChEBI" id="CHEBI:49883"/>
        <label>1</label>
    </ligand>
</feature>
<evidence type="ECO:0000256" key="4">
    <source>
        <dbReference type="ARBA" id="ARBA00022723"/>
    </source>
</evidence>
<comment type="function">
    <text evidence="9">Catalyzes the conversion of epoxyqueuosine (oQ) to queuosine (Q), which is a hypermodified base found in the wobble positions of tRNA(Asp), tRNA(Asn), tRNA(His) and tRNA(Tyr).</text>
</comment>
<evidence type="ECO:0000256" key="2">
    <source>
        <dbReference type="ARBA" id="ARBA00022490"/>
    </source>
</evidence>
<comment type="cofactor">
    <cofactor evidence="9">
        <name>[4Fe-4S] cluster</name>
        <dbReference type="ChEBI" id="CHEBI:49883"/>
    </cofactor>
    <text evidence="9">Binds 2 [4Fe-4S] clusters per monomer.</text>
</comment>
<name>A0ABW5JK27_9BACT</name>
<evidence type="ECO:0000256" key="3">
    <source>
        <dbReference type="ARBA" id="ARBA00022694"/>
    </source>
</evidence>
<evidence type="ECO:0000256" key="1">
    <source>
        <dbReference type="ARBA" id="ARBA00022485"/>
    </source>
</evidence>
<keyword evidence="3 9" id="KW-0819">tRNA processing</keyword>
<dbReference type="Pfam" id="PF13484">
    <property type="entry name" value="Fer4_16"/>
    <property type="match status" value="1"/>
</dbReference>
<dbReference type="InterPro" id="IPR013542">
    <property type="entry name" value="QueG_DUF1730"/>
</dbReference>
<dbReference type="HAMAP" id="MF_00916">
    <property type="entry name" value="QueG"/>
    <property type="match status" value="1"/>
</dbReference>
<dbReference type="PROSITE" id="PS00198">
    <property type="entry name" value="4FE4S_FER_1"/>
    <property type="match status" value="1"/>
</dbReference>
<feature type="domain" description="4Fe-4S ferredoxin-type" evidence="10">
    <location>
        <begin position="177"/>
        <end position="209"/>
    </location>
</feature>
<feature type="binding site" evidence="9">
    <location>
        <begin position="242"/>
        <end position="243"/>
    </location>
    <ligand>
        <name>cob(II)alamin</name>
        <dbReference type="ChEBI" id="CHEBI:16304"/>
    </ligand>
</feature>
<feature type="binding site" evidence="9">
    <location>
        <position position="224"/>
    </location>
    <ligand>
        <name>tRNA</name>
        <dbReference type="ChEBI" id="CHEBI:17843"/>
    </ligand>
</feature>
<evidence type="ECO:0000256" key="9">
    <source>
        <dbReference type="HAMAP-Rule" id="MF_00916"/>
    </source>
</evidence>
<keyword evidence="12" id="KW-1185">Reference proteome</keyword>
<feature type="binding site" evidence="9">
    <location>
        <position position="245"/>
    </location>
    <ligand>
        <name>[4Fe-4S] cluster</name>
        <dbReference type="ChEBI" id="CHEBI:49883"/>
        <label>2</label>
    </ligand>
</feature>
<feature type="binding site" evidence="9">
    <location>
        <position position="215"/>
    </location>
    <ligand>
        <name>[4Fe-4S] cluster</name>
        <dbReference type="ChEBI" id="CHEBI:49883"/>
        <label>2</label>
    </ligand>
</feature>
<accession>A0ABW5JK27</accession>
<evidence type="ECO:0000256" key="5">
    <source>
        <dbReference type="ARBA" id="ARBA00022785"/>
    </source>
</evidence>
<proteinExistence type="inferred from homology"/>
<evidence type="ECO:0000256" key="7">
    <source>
        <dbReference type="ARBA" id="ARBA00023004"/>
    </source>
</evidence>
<feature type="binding site" evidence="9">
    <location>
        <position position="242"/>
    </location>
    <ligand>
        <name>[4Fe-4S] cluster</name>
        <dbReference type="ChEBI" id="CHEBI:49883"/>
        <label>2</label>
    </ligand>
</feature>
<dbReference type="InterPro" id="IPR004453">
    <property type="entry name" value="QueG"/>
</dbReference>
<gene>
    <name evidence="9 11" type="primary">queG</name>
    <name evidence="11" type="ORF">ACFSVN_06580</name>
</gene>
<comment type="subunit">
    <text evidence="9">Monomer.</text>
</comment>
<dbReference type="RefSeq" id="WP_390300252.1">
    <property type="nucleotide sequence ID" value="NZ_JBHULI010000024.1"/>
</dbReference>